<keyword evidence="1" id="KW-0472">Membrane</keyword>
<dbReference type="Proteomes" id="UP000288947">
    <property type="component" value="Chromosome"/>
</dbReference>
<dbReference type="InterPro" id="IPR011990">
    <property type="entry name" value="TPR-like_helical_dom_sf"/>
</dbReference>
<dbReference type="RefSeq" id="WP_033191371.1">
    <property type="nucleotide sequence ID" value="NZ_CP026721.1"/>
</dbReference>
<keyword evidence="3" id="KW-1185">Reference proteome</keyword>
<protein>
    <submittedName>
        <fullName evidence="2">Tetratricopeptide repeat-containing protein</fullName>
    </submittedName>
</protein>
<accession>A0ABX5QTY9</accession>
<organism evidence="2 3">
    <name type="scientific">Fervidobacterium changbaicum</name>
    <dbReference type="NCBI Taxonomy" id="310769"/>
    <lineage>
        <taxon>Bacteria</taxon>
        <taxon>Thermotogati</taxon>
        <taxon>Thermotogota</taxon>
        <taxon>Thermotogae</taxon>
        <taxon>Thermotogales</taxon>
        <taxon>Fervidobacteriaceae</taxon>
        <taxon>Fervidobacterium</taxon>
    </lineage>
</organism>
<keyword evidence="1" id="KW-0812">Transmembrane</keyword>
<evidence type="ECO:0000256" key="1">
    <source>
        <dbReference type="SAM" id="Phobius"/>
    </source>
</evidence>
<dbReference type="EMBL" id="CP026721">
    <property type="protein sequence ID" value="QAV33889.1"/>
    <property type="molecule type" value="Genomic_DNA"/>
</dbReference>
<keyword evidence="1" id="KW-1133">Transmembrane helix</keyword>
<evidence type="ECO:0000313" key="3">
    <source>
        <dbReference type="Proteomes" id="UP000288947"/>
    </source>
</evidence>
<feature type="transmembrane region" description="Helical" evidence="1">
    <location>
        <begin position="280"/>
        <end position="298"/>
    </location>
</feature>
<sequence length="362" mass="42661">MNTSLLDSQRRVSKRTKEKMNNLPELFSGPWKPFAFGLLTFIIALILLTPATSFCLSLGEILEKSKEDPDFAWDMYLSYISQLSPYVSNEESRRIEQLGRILNAKRKLKDFDFALKEDVDGLIKFLKTSTLKPNLKYYILEIFGEEKLIDYLNSNLSRNIDALLILNVLTIDVKDYAKDVLEIISKDTKTKEKLFSEVLKNLEKRNAFVQYVLEELYQRYADADKEMKARILELYKDFKAHGFVDERFERILAKKNKLWFVIWSSVKEFFSHLLNVGKNLLFSTVFLVVLVVIVLFSIRYTRYEIFYLLGLKKLAAQTYRKIVDKDPLNEEKRLRLAQLYEEAGMFEEAMNEYNFLKRIKLE</sequence>
<evidence type="ECO:0000313" key="2">
    <source>
        <dbReference type="EMBL" id="QAV33889.1"/>
    </source>
</evidence>
<gene>
    <name evidence="2" type="ORF">CBS1_09350</name>
</gene>
<dbReference type="SUPFAM" id="SSF48452">
    <property type="entry name" value="TPR-like"/>
    <property type="match status" value="1"/>
</dbReference>
<name>A0ABX5QTY9_9BACT</name>
<reference evidence="2 3" key="1">
    <citation type="submission" date="2018-01" db="EMBL/GenBank/DDBJ databases">
        <title>The whole genome sequencing and assembly of Fervidobacterium changbaicum CBS-1 strain.</title>
        <authorList>
            <person name="Kim J.-Y."/>
            <person name="Park M.-K."/>
            <person name="Yi H."/>
            <person name="Bahn Y.-S."/>
            <person name="Kim J.F."/>
            <person name="Lee D.-W."/>
        </authorList>
    </citation>
    <scope>NUCLEOTIDE SEQUENCE [LARGE SCALE GENOMIC DNA]</scope>
    <source>
        <strain evidence="2 3">CBS-1</strain>
    </source>
</reference>
<dbReference type="Gene3D" id="1.25.40.10">
    <property type="entry name" value="Tetratricopeptide repeat domain"/>
    <property type="match status" value="1"/>
</dbReference>
<feature type="transmembrane region" description="Helical" evidence="1">
    <location>
        <begin position="34"/>
        <end position="56"/>
    </location>
</feature>
<proteinExistence type="predicted"/>